<name>A0ACC3S2J4_9PEZI</name>
<organism evidence="1 2">
    <name type="scientific">Zalaria obscura</name>
    <dbReference type="NCBI Taxonomy" id="2024903"/>
    <lineage>
        <taxon>Eukaryota</taxon>
        <taxon>Fungi</taxon>
        <taxon>Dikarya</taxon>
        <taxon>Ascomycota</taxon>
        <taxon>Pezizomycotina</taxon>
        <taxon>Dothideomycetes</taxon>
        <taxon>Dothideomycetidae</taxon>
        <taxon>Dothideales</taxon>
        <taxon>Zalariaceae</taxon>
        <taxon>Zalaria</taxon>
    </lineage>
</organism>
<keyword evidence="2" id="KW-1185">Reference proteome</keyword>
<proteinExistence type="predicted"/>
<evidence type="ECO:0000313" key="1">
    <source>
        <dbReference type="EMBL" id="KAK8192478.1"/>
    </source>
</evidence>
<reference evidence="1" key="1">
    <citation type="submission" date="2024-02" db="EMBL/GenBank/DDBJ databases">
        <title>Metagenome Assembled Genome of Zalaria obscura JY119.</title>
        <authorList>
            <person name="Vighnesh L."/>
            <person name="Jagadeeshwari U."/>
            <person name="Venkata Ramana C."/>
            <person name="Sasikala C."/>
        </authorList>
    </citation>
    <scope>NUCLEOTIDE SEQUENCE</scope>
    <source>
        <strain evidence="1">JY119</strain>
    </source>
</reference>
<comment type="caution">
    <text evidence="1">The sequence shown here is derived from an EMBL/GenBank/DDBJ whole genome shotgun (WGS) entry which is preliminary data.</text>
</comment>
<accession>A0ACC3S2J4</accession>
<gene>
    <name evidence="1" type="ORF">M8818_007646</name>
</gene>
<protein>
    <submittedName>
        <fullName evidence="1">Uncharacterized protein</fullName>
    </submittedName>
</protein>
<evidence type="ECO:0000313" key="2">
    <source>
        <dbReference type="Proteomes" id="UP001320706"/>
    </source>
</evidence>
<sequence length="256" mass="27087">MTRIMVLPPFSLVWLSIVMRMHAQDSKCFSIQPINQNGGMCNVDPNDPSFIQVLVAYDPTSDACQSQQEISGDVPFSFALSYTGTDTEPTSITALDVPTFTSGVSTTVTISYNVALTAIKPGSPATIAYTIARKREARQFIRRQGGATPTSYETPYCGVVTTTPYITATVGATSTAPTSTLTTTVPSPIIATTATVTATPTTTSTICSNVKATVTTTPTKTCTSYVLGPLSLVTKTRTITVVETIIPKKCPKCKSG</sequence>
<dbReference type="EMBL" id="JAMKPW020000044">
    <property type="protein sequence ID" value="KAK8192478.1"/>
    <property type="molecule type" value="Genomic_DNA"/>
</dbReference>
<dbReference type="Proteomes" id="UP001320706">
    <property type="component" value="Unassembled WGS sequence"/>
</dbReference>